<gene>
    <name evidence="3" type="ORF">ACHHYP_08297</name>
</gene>
<keyword evidence="4" id="KW-1185">Reference proteome</keyword>
<evidence type="ECO:0008006" key="5">
    <source>
        <dbReference type="Google" id="ProtNLM"/>
    </source>
</evidence>
<evidence type="ECO:0000313" key="3">
    <source>
        <dbReference type="EMBL" id="OQR98621.1"/>
    </source>
</evidence>
<reference evidence="3 4" key="1">
    <citation type="journal article" date="2014" name="Genome Biol. Evol.">
        <title>The secreted proteins of Achlya hypogyna and Thraustotheca clavata identify the ancestral oomycete secretome and reveal gene acquisitions by horizontal gene transfer.</title>
        <authorList>
            <person name="Misner I."/>
            <person name="Blouin N."/>
            <person name="Leonard G."/>
            <person name="Richards T.A."/>
            <person name="Lane C.E."/>
        </authorList>
    </citation>
    <scope>NUCLEOTIDE SEQUENCE [LARGE SCALE GENOMIC DNA]</scope>
    <source>
        <strain evidence="3 4">ATCC 48635</strain>
    </source>
</reference>
<dbReference type="Proteomes" id="UP000243579">
    <property type="component" value="Unassembled WGS sequence"/>
</dbReference>
<name>A0A1V9ZL03_ACHHY</name>
<dbReference type="AlphaFoldDB" id="A0A1V9ZL03"/>
<proteinExistence type="predicted"/>
<evidence type="ECO:0000256" key="2">
    <source>
        <dbReference type="SAM" id="MobiDB-lite"/>
    </source>
</evidence>
<feature type="compositionally biased region" description="Acidic residues" evidence="2">
    <location>
        <begin position="1"/>
        <end position="10"/>
    </location>
</feature>
<feature type="region of interest" description="Disordered" evidence="2">
    <location>
        <begin position="1"/>
        <end position="52"/>
    </location>
</feature>
<evidence type="ECO:0000256" key="1">
    <source>
        <dbReference type="SAM" id="Coils"/>
    </source>
</evidence>
<dbReference type="OrthoDB" id="62305at2759"/>
<organism evidence="3 4">
    <name type="scientific">Achlya hypogyna</name>
    <name type="common">Oomycete</name>
    <name type="synonym">Protoachlya hypogyna</name>
    <dbReference type="NCBI Taxonomy" id="1202772"/>
    <lineage>
        <taxon>Eukaryota</taxon>
        <taxon>Sar</taxon>
        <taxon>Stramenopiles</taxon>
        <taxon>Oomycota</taxon>
        <taxon>Saprolegniomycetes</taxon>
        <taxon>Saprolegniales</taxon>
        <taxon>Achlyaceae</taxon>
        <taxon>Achlya</taxon>
    </lineage>
</organism>
<protein>
    <recommendedName>
        <fullName evidence="5">BZIP domain-containing protein</fullName>
    </recommendedName>
</protein>
<comment type="caution">
    <text evidence="3">The sequence shown here is derived from an EMBL/GenBank/DDBJ whole genome shotgun (WGS) entry which is preliminary data.</text>
</comment>
<keyword evidence="1" id="KW-0175">Coiled coil</keyword>
<feature type="compositionally biased region" description="Basic residues" evidence="2">
    <location>
        <begin position="31"/>
        <end position="40"/>
    </location>
</feature>
<dbReference type="EMBL" id="JNBR01000082">
    <property type="protein sequence ID" value="OQR98621.1"/>
    <property type="molecule type" value="Genomic_DNA"/>
</dbReference>
<feature type="coiled-coil region" evidence="1">
    <location>
        <begin position="67"/>
        <end position="94"/>
    </location>
</feature>
<sequence>MASLMSEEEASMLREMISSPIANSKVPAKVKPTRKRRRRKTPAELNETPAQREKRLLKDRLRKQHSKERFQTEIDELQRTVTTLEHQIVVANDRKRASIHDAAWRARAMDEKARFQYAVQTRASLFAEVVHLIEKAVLYKNMTWRQAEGQMLIDPKRDPWQMHTLASNPVQRAQHIHAIAQYQVQKMTPNLYGKFPRSATEDMINLVLDECGQDIAFMEVRKFAVFQAHYRDLARTIFNGFASTAGEGREAEHFGSNLIISTFPWGGVIRRLCLQLVEDDDRVFLMHRSILFDETLAHSIAEHVVSYWVFEKMADTPSGLPMTTLRNYDQCSLQTTPATSSHDYAVFMRRVVENEEWTNRYLTSRFHCLMIK</sequence>
<accession>A0A1V9ZL03</accession>
<evidence type="ECO:0000313" key="4">
    <source>
        <dbReference type="Proteomes" id="UP000243579"/>
    </source>
</evidence>